<dbReference type="InterPro" id="IPR036640">
    <property type="entry name" value="ABC1_TM_sf"/>
</dbReference>
<proteinExistence type="predicted"/>
<dbReference type="GO" id="GO:0140359">
    <property type="term" value="F:ABC-type transporter activity"/>
    <property type="evidence" value="ECO:0007669"/>
    <property type="project" value="InterPro"/>
</dbReference>
<keyword evidence="6" id="KW-0378">Hydrolase</keyword>
<keyword evidence="7" id="KW-0067">ATP-binding</keyword>
<evidence type="ECO:0000259" key="13">
    <source>
        <dbReference type="PROSITE" id="PS50893"/>
    </source>
</evidence>
<keyword evidence="2" id="KW-0813">Transport</keyword>
<name>A0AAW7ZB58_9FIRM</name>
<dbReference type="CDD" id="cd18569">
    <property type="entry name" value="ABC_6TM_NHLM_bacteriocin"/>
    <property type="match status" value="1"/>
</dbReference>
<dbReference type="SMART" id="SM00382">
    <property type="entry name" value="AAA"/>
    <property type="match status" value="1"/>
</dbReference>
<evidence type="ECO:0000256" key="9">
    <source>
        <dbReference type="ARBA" id="ARBA00022989"/>
    </source>
</evidence>
<keyword evidence="8" id="KW-0653">Protein transport</keyword>
<evidence type="ECO:0000256" key="7">
    <source>
        <dbReference type="ARBA" id="ARBA00022840"/>
    </source>
</evidence>
<evidence type="ECO:0000259" key="14">
    <source>
        <dbReference type="PROSITE" id="PS50929"/>
    </source>
</evidence>
<evidence type="ECO:0000256" key="3">
    <source>
        <dbReference type="ARBA" id="ARBA00022475"/>
    </source>
</evidence>
<feature type="transmembrane region" description="Helical" evidence="12">
    <location>
        <begin position="196"/>
        <end position="217"/>
    </location>
</feature>
<keyword evidence="5" id="KW-0547">Nucleotide-binding</keyword>
<dbReference type="SUPFAM" id="SSF52540">
    <property type="entry name" value="P-loop containing nucleoside triphosphate hydrolases"/>
    <property type="match status" value="1"/>
</dbReference>
<dbReference type="Pfam" id="PF00005">
    <property type="entry name" value="ABC_tran"/>
    <property type="match status" value="1"/>
</dbReference>
<feature type="transmembrane region" description="Helical" evidence="12">
    <location>
        <begin position="158"/>
        <end position="176"/>
    </location>
</feature>
<dbReference type="PROSITE" id="PS50990">
    <property type="entry name" value="PEPTIDASE_C39"/>
    <property type="match status" value="1"/>
</dbReference>
<evidence type="ECO:0000313" key="16">
    <source>
        <dbReference type="EMBL" id="MDO7786740.1"/>
    </source>
</evidence>
<dbReference type="GO" id="GO:0016887">
    <property type="term" value="F:ATP hydrolysis activity"/>
    <property type="evidence" value="ECO:0007669"/>
    <property type="project" value="InterPro"/>
</dbReference>
<keyword evidence="4 12" id="KW-0812">Transmembrane</keyword>
<evidence type="ECO:0000256" key="1">
    <source>
        <dbReference type="ARBA" id="ARBA00004651"/>
    </source>
</evidence>
<keyword evidence="11" id="KW-0080">Bacteriocin transport</keyword>
<evidence type="ECO:0000256" key="5">
    <source>
        <dbReference type="ARBA" id="ARBA00022741"/>
    </source>
</evidence>
<reference evidence="16" key="1">
    <citation type="journal article" date="2023" name="J. Hazard. Mater.">
        <title>Anaerobic biodegradation of pyrene and benzo[a]pyrene by a new sulfate-reducing Desulforamulus aquiferis strain DSA.</title>
        <authorList>
            <person name="Zhang Z."/>
            <person name="Sun J."/>
            <person name="Gong X."/>
            <person name="Wang C."/>
            <person name="Wang H."/>
        </authorList>
    </citation>
    <scope>NUCLEOTIDE SEQUENCE</scope>
    <source>
        <strain evidence="16">DSA</strain>
    </source>
</reference>
<feature type="transmembrane region" description="Helical" evidence="12">
    <location>
        <begin position="270"/>
        <end position="291"/>
    </location>
</feature>
<dbReference type="Pfam" id="PF03412">
    <property type="entry name" value="Peptidase_C39"/>
    <property type="match status" value="1"/>
</dbReference>
<accession>A0AAW7ZB58</accession>
<dbReference type="InterPro" id="IPR005074">
    <property type="entry name" value="Peptidase_C39"/>
</dbReference>
<dbReference type="InterPro" id="IPR027417">
    <property type="entry name" value="P-loop_NTPase"/>
</dbReference>
<organism evidence="16 17">
    <name type="scientific">Desulforamulus aquiferis</name>
    <dbReference type="NCBI Taxonomy" id="1397668"/>
    <lineage>
        <taxon>Bacteria</taxon>
        <taxon>Bacillati</taxon>
        <taxon>Bacillota</taxon>
        <taxon>Clostridia</taxon>
        <taxon>Eubacteriales</taxon>
        <taxon>Peptococcaceae</taxon>
        <taxon>Desulforamulus</taxon>
    </lineage>
</organism>
<evidence type="ECO:0000256" key="2">
    <source>
        <dbReference type="ARBA" id="ARBA00022448"/>
    </source>
</evidence>
<sequence length="716" mass="79549">MKKRRVPTVLQMEAVECGAASLAMILAYHGRYIPLEELRIVCGVSRDGSKASNILKAARNFGMEAKGFRKEPNDLRNMEAPMIIHWNFSHFLVFEGFHQGMVYLNDPASGPRTVTEEEFDQSFTGVVLTFKVGPAFEKGGSKPNILMALKKRMKGSEVALTFVILVGLALVIPGLVIPTFSKIFVDDILLSGKDNWLFPLLLGMGMTAVLRGILVWLQHYYLLRLETKIALSSSGQFLWHVLHLPADFFNQRYSGDISVRMGSNDKVAQLLSGRFAKTALDFVLIIFYFILMLQYNLLLTLIGVVVAVINVQYLRFVSEKRVDLNRKLLQDYGKLQGTAMSGLQIIETLKATGSESDFFAKWSGYQAKTLNAMQEIGVSSQFLSAVPTLLTSLTNAVVLVIGGLFIMNGEMTIGMLVAFQSLMSSFMAPVNSLVSLGSTLQEMEGDMNRLDDVLKYPVEAQTDQKISTDKPEELDKKLEGYLEIRNLNFGYSRLEEPLIRDFNLSLKPGFRVALVGGSGSGKSTVAKLLAGIYKPWSGTILFDGKPRESIPRTVLNNSMAMVDQDISMFQGTIRDNITLWDQTVSEFDIIRAAKDACIHDDITSRIGGYDHLLDEGGRNFSGGQRQRIEIARALVNNPSILIMDEATSALDPSTEGMLDERIRRRGCTCVIVAHRLSTIRDCDEIIVMERGKIVQRGNHEELINAEGPYAKLMSAS</sequence>
<dbReference type="InterPro" id="IPR017871">
    <property type="entry name" value="ABC_transporter-like_CS"/>
</dbReference>
<dbReference type="InterPro" id="IPR039421">
    <property type="entry name" value="Type_1_exporter"/>
</dbReference>
<dbReference type="GO" id="GO:0015031">
    <property type="term" value="P:protein transport"/>
    <property type="evidence" value="ECO:0007669"/>
    <property type="project" value="UniProtKB-KW"/>
</dbReference>
<dbReference type="AlphaFoldDB" id="A0AAW7ZB58"/>
<keyword evidence="6" id="KW-0788">Thiol protease</keyword>
<evidence type="ECO:0000256" key="12">
    <source>
        <dbReference type="SAM" id="Phobius"/>
    </source>
</evidence>
<dbReference type="GO" id="GO:0043213">
    <property type="term" value="P:bacteriocin transport"/>
    <property type="evidence" value="ECO:0007669"/>
    <property type="project" value="UniProtKB-KW"/>
</dbReference>
<dbReference type="PANTHER" id="PTHR24221:SF654">
    <property type="entry name" value="ATP-BINDING CASSETTE SUB-FAMILY B MEMBER 6"/>
    <property type="match status" value="1"/>
</dbReference>
<keyword evidence="3" id="KW-1003">Cell membrane</keyword>
<protein>
    <submittedName>
        <fullName evidence="16">NHLP family bacteriocin export ABC transporter peptidase/permease/ATPase subunit</fullName>
    </submittedName>
</protein>
<dbReference type="Gene3D" id="3.40.50.300">
    <property type="entry name" value="P-loop containing nucleotide triphosphate hydrolases"/>
    <property type="match status" value="1"/>
</dbReference>
<dbReference type="Gene3D" id="3.90.70.10">
    <property type="entry name" value="Cysteine proteinases"/>
    <property type="match status" value="1"/>
</dbReference>
<dbReference type="CDD" id="cd02420">
    <property type="entry name" value="Peptidase_C39D"/>
    <property type="match status" value="1"/>
</dbReference>
<evidence type="ECO:0000256" key="8">
    <source>
        <dbReference type="ARBA" id="ARBA00022927"/>
    </source>
</evidence>
<dbReference type="GO" id="GO:0034040">
    <property type="term" value="F:ATPase-coupled lipid transmembrane transporter activity"/>
    <property type="evidence" value="ECO:0007669"/>
    <property type="project" value="TreeGrafter"/>
</dbReference>
<dbReference type="Gene3D" id="1.20.1560.10">
    <property type="entry name" value="ABC transporter type 1, transmembrane domain"/>
    <property type="match status" value="1"/>
</dbReference>
<dbReference type="NCBIfam" id="TIGR03796">
    <property type="entry name" value="NHLM_micro_ABC1"/>
    <property type="match status" value="1"/>
</dbReference>
<dbReference type="EMBL" id="JARPTC010000007">
    <property type="protein sequence ID" value="MDO7786740.1"/>
    <property type="molecule type" value="Genomic_DNA"/>
</dbReference>
<dbReference type="GO" id="GO:0008234">
    <property type="term" value="F:cysteine-type peptidase activity"/>
    <property type="evidence" value="ECO:0007669"/>
    <property type="project" value="UniProtKB-KW"/>
</dbReference>
<evidence type="ECO:0000256" key="6">
    <source>
        <dbReference type="ARBA" id="ARBA00022807"/>
    </source>
</evidence>
<comment type="caution">
    <text evidence="16">The sequence shown here is derived from an EMBL/GenBank/DDBJ whole genome shotgun (WGS) entry which is preliminary data.</text>
</comment>
<evidence type="ECO:0000313" key="17">
    <source>
        <dbReference type="Proteomes" id="UP001172911"/>
    </source>
</evidence>
<dbReference type="Proteomes" id="UP001172911">
    <property type="component" value="Unassembled WGS sequence"/>
</dbReference>
<dbReference type="FunFam" id="3.40.50.300:FF:000299">
    <property type="entry name" value="ABC transporter ATP-binding protein/permease"/>
    <property type="match status" value="1"/>
</dbReference>
<evidence type="ECO:0000256" key="11">
    <source>
        <dbReference type="ARBA" id="ARBA00043264"/>
    </source>
</evidence>
<feature type="domain" description="ABC transporter" evidence="13">
    <location>
        <begin position="484"/>
        <end position="715"/>
    </location>
</feature>
<keyword evidence="10 12" id="KW-0472">Membrane</keyword>
<dbReference type="PROSITE" id="PS50929">
    <property type="entry name" value="ABC_TM1F"/>
    <property type="match status" value="1"/>
</dbReference>
<dbReference type="Pfam" id="PF00664">
    <property type="entry name" value="ABC_membrane"/>
    <property type="match status" value="1"/>
</dbReference>
<keyword evidence="9 12" id="KW-1133">Transmembrane helix</keyword>
<evidence type="ECO:0000256" key="4">
    <source>
        <dbReference type="ARBA" id="ARBA00022692"/>
    </source>
</evidence>
<keyword evidence="6" id="KW-0645">Protease</keyword>
<dbReference type="PANTHER" id="PTHR24221">
    <property type="entry name" value="ATP-BINDING CASSETTE SUB-FAMILY B"/>
    <property type="match status" value="1"/>
</dbReference>
<dbReference type="InterPro" id="IPR011527">
    <property type="entry name" value="ABC1_TM_dom"/>
</dbReference>
<dbReference type="PROSITE" id="PS00211">
    <property type="entry name" value="ABC_TRANSPORTER_1"/>
    <property type="match status" value="1"/>
</dbReference>
<dbReference type="GO" id="GO:0005886">
    <property type="term" value="C:plasma membrane"/>
    <property type="evidence" value="ECO:0007669"/>
    <property type="project" value="UniProtKB-SubCell"/>
</dbReference>
<feature type="domain" description="ABC transmembrane type-1" evidence="14">
    <location>
        <begin position="162"/>
        <end position="442"/>
    </location>
</feature>
<comment type="subcellular location">
    <subcellularLocation>
        <location evidence="1">Cell membrane</location>
        <topology evidence="1">Multi-pass membrane protein</topology>
    </subcellularLocation>
</comment>
<evidence type="ECO:0000259" key="15">
    <source>
        <dbReference type="PROSITE" id="PS50990"/>
    </source>
</evidence>
<gene>
    <name evidence="16" type="ORF">P6N53_05830</name>
</gene>
<dbReference type="InterPro" id="IPR022514">
    <property type="entry name" value="NHPM_micro_ABC1"/>
</dbReference>
<dbReference type="GO" id="GO:0005524">
    <property type="term" value="F:ATP binding"/>
    <property type="evidence" value="ECO:0007669"/>
    <property type="project" value="UniProtKB-KW"/>
</dbReference>
<dbReference type="PROSITE" id="PS50893">
    <property type="entry name" value="ABC_TRANSPORTER_2"/>
    <property type="match status" value="1"/>
</dbReference>
<keyword evidence="17" id="KW-1185">Reference proteome</keyword>
<dbReference type="InterPro" id="IPR003593">
    <property type="entry name" value="AAA+_ATPase"/>
</dbReference>
<feature type="domain" description="Peptidase C39" evidence="15">
    <location>
        <begin position="11"/>
        <end position="130"/>
    </location>
</feature>
<evidence type="ECO:0000256" key="10">
    <source>
        <dbReference type="ARBA" id="ARBA00023136"/>
    </source>
</evidence>
<dbReference type="SUPFAM" id="SSF90123">
    <property type="entry name" value="ABC transporter transmembrane region"/>
    <property type="match status" value="1"/>
</dbReference>
<dbReference type="InterPro" id="IPR003439">
    <property type="entry name" value="ABC_transporter-like_ATP-bd"/>
</dbReference>
<dbReference type="GO" id="GO:0006508">
    <property type="term" value="P:proteolysis"/>
    <property type="evidence" value="ECO:0007669"/>
    <property type="project" value="InterPro"/>
</dbReference>
<reference evidence="16" key="2">
    <citation type="submission" date="2023-03" db="EMBL/GenBank/DDBJ databases">
        <authorList>
            <person name="Zhang Z."/>
        </authorList>
    </citation>
    <scope>NUCLEOTIDE SEQUENCE</scope>
    <source>
        <strain evidence="16">DSA</strain>
    </source>
</reference>
<feature type="transmembrane region" description="Helical" evidence="12">
    <location>
        <begin position="297"/>
        <end position="317"/>
    </location>
</feature>